<evidence type="ECO:0000313" key="11">
    <source>
        <dbReference type="Proteomes" id="UP000199701"/>
    </source>
</evidence>
<dbReference type="PANTHER" id="PTHR32309:SF13">
    <property type="entry name" value="FERRIC ENTEROBACTIN TRANSPORT PROTEIN FEPE"/>
    <property type="match status" value="1"/>
</dbReference>
<evidence type="ECO:0000259" key="9">
    <source>
        <dbReference type="Pfam" id="PF13614"/>
    </source>
</evidence>
<dbReference type="EC" id="2.7.10.2" evidence="2"/>
<dbReference type="CDD" id="cd05387">
    <property type="entry name" value="BY-kinase"/>
    <property type="match status" value="1"/>
</dbReference>
<evidence type="ECO:0000256" key="3">
    <source>
        <dbReference type="ARBA" id="ARBA00022679"/>
    </source>
</evidence>
<evidence type="ECO:0000256" key="2">
    <source>
        <dbReference type="ARBA" id="ARBA00011903"/>
    </source>
</evidence>
<dbReference type="GO" id="GO:0005524">
    <property type="term" value="F:ATP binding"/>
    <property type="evidence" value="ECO:0007669"/>
    <property type="project" value="UniProtKB-KW"/>
</dbReference>
<reference evidence="10 11" key="1">
    <citation type="submission" date="2016-10" db="EMBL/GenBank/DDBJ databases">
        <authorList>
            <person name="de Groot N.N."/>
        </authorList>
    </citation>
    <scope>NUCLEOTIDE SEQUENCE [LARGE SCALE GENOMIC DNA]</scope>
    <source>
        <strain evidence="10 11">DSM 9179</strain>
    </source>
</reference>
<dbReference type="PANTHER" id="PTHR32309">
    <property type="entry name" value="TYROSINE-PROTEIN KINASE"/>
    <property type="match status" value="1"/>
</dbReference>
<keyword evidence="4" id="KW-0547">Nucleotide-binding</keyword>
<name>A0A1I0RLQ5_9FIRM</name>
<accession>A0A1I0RLQ5</accession>
<dbReference type="RefSeq" id="WP_092456982.1">
    <property type="nucleotide sequence ID" value="NZ_FOJI01000018.1"/>
</dbReference>
<dbReference type="Proteomes" id="UP000199701">
    <property type="component" value="Unassembled WGS sequence"/>
</dbReference>
<dbReference type="InterPro" id="IPR025669">
    <property type="entry name" value="AAA_dom"/>
</dbReference>
<comment type="catalytic activity">
    <reaction evidence="8">
        <text>L-tyrosyl-[protein] + ATP = O-phospho-L-tyrosyl-[protein] + ADP + H(+)</text>
        <dbReference type="Rhea" id="RHEA:10596"/>
        <dbReference type="Rhea" id="RHEA-COMP:10136"/>
        <dbReference type="Rhea" id="RHEA-COMP:20101"/>
        <dbReference type="ChEBI" id="CHEBI:15378"/>
        <dbReference type="ChEBI" id="CHEBI:30616"/>
        <dbReference type="ChEBI" id="CHEBI:46858"/>
        <dbReference type="ChEBI" id="CHEBI:61978"/>
        <dbReference type="ChEBI" id="CHEBI:456216"/>
        <dbReference type="EC" id="2.7.10.2"/>
    </reaction>
</comment>
<sequence>MTAINIERKENLDYKSNEAYKSLRTNIQLCGSDIKVIMITSTAPNEGKSMVSFNLAVSLSETGKKVIFIDADLRKSVMVGQYMINMSVMGLTHFLSGICKFEEVVYSTNYENLDTVFAGPVEPNPAELLSDISFKHLISTLRETYDYIIIDTPPLGNVIDGAIVAQECDGAVFVIAAKFVSHKFVKNAVAQLKKTDCKILGAVLNKVDMSENGNYGKYYGKKYGK</sequence>
<keyword evidence="5" id="KW-0418">Kinase</keyword>
<dbReference type="InterPro" id="IPR027417">
    <property type="entry name" value="P-loop_NTPase"/>
</dbReference>
<organism evidence="10 11">
    <name type="scientific">[Clostridium] fimetarium</name>
    <dbReference type="NCBI Taxonomy" id="99656"/>
    <lineage>
        <taxon>Bacteria</taxon>
        <taxon>Bacillati</taxon>
        <taxon>Bacillota</taxon>
        <taxon>Clostridia</taxon>
        <taxon>Lachnospirales</taxon>
        <taxon>Lachnospiraceae</taxon>
    </lineage>
</organism>
<gene>
    <name evidence="10" type="ORF">SAMN05421659_11872</name>
</gene>
<dbReference type="NCBIfam" id="TIGR01007">
    <property type="entry name" value="eps_fam"/>
    <property type="match status" value="1"/>
</dbReference>
<evidence type="ECO:0000256" key="1">
    <source>
        <dbReference type="ARBA" id="ARBA00007316"/>
    </source>
</evidence>
<evidence type="ECO:0000256" key="5">
    <source>
        <dbReference type="ARBA" id="ARBA00022777"/>
    </source>
</evidence>
<dbReference type="GO" id="GO:0005886">
    <property type="term" value="C:plasma membrane"/>
    <property type="evidence" value="ECO:0007669"/>
    <property type="project" value="TreeGrafter"/>
</dbReference>
<keyword evidence="7" id="KW-0829">Tyrosine-protein kinase</keyword>
<keyword evidence="11" id="KW-1185">Reference proteome</keyword>
<dbReference type="Gene3D" id="3.40.50.300">
    <property type="entry name" value="P-loop containing nucleotide triphosphate hydrolases"/>
    <property type="match status" value="1"/>
</dbReference>
<feature type="domain" description="AAA" evidence="9">
    <location>
        <begin position="35"/>
        <end position="183"/>
    </location>
</feature>
<protein>
    <recommendedName>
        <fullName evidence="2">non-specific protein-tyrosine kinase</fullName>
        <ecNumber evidence="2">2.7.10.2</ecNumber>
    </recommendedName>
</protein>
<evidence type="ECO:0000256" key="7">
    <source>
        <dbReference type="ARBA" id="ARBA00023137"/>
    </source>
</evidence>
<dbReference type="STRING" id="99656.SAMN05421659_11872"/>
<dbReference type="InterPro" id="IPR005702">
    <property type="entry name" value="Wzc-like_C"/>
</dbReference>
<dbReference type="AlphaFoldDB" id="A0A1I0RLQ5"/>
<keyword evidence="6" id="KW-0067">ATP-binding</keyword>
<proteinExistence type="inferred from homology"/>
<dbReference type="GO" id="GO:0004715">
    <property type="term" value="F:non-membrane spanning protein tyrosine kinase activity"/>
    <property type="evidence" value="ECO:0007669"/>
    <property type="project" value="UniProtKB-EC"/>
</dbReference>
<dbReference type="InterPro" id="IPR050445">
    <property type="entry name" value="Bact_polysacc_biosynth/exp"/>
</dbReference>
<comment type="similarity">
    <text evidence="1">Belongs to the CpsD/CapB family.</text>
</comment>
<evidence type="ECO:0000256" key="8">
    <source>
        <dbReference type="ARBA" id="ARBA00051245"/>
    </source>
</evidence>
<evidence type="ECO:0000256" key="4">
    <source>
        <dbReference type="ARBA" id="ARBA00022741"/>
    </source>
</evidence>
<dbReference type="OrthoDB" id="9794577at2"/>
<dbReference type="Pfam" id="PF13614">
    <property type="entry name" value="AAA_31"/>
    <property type="match status" value="1"/>
</dbReference>
<evidence type="ECO:0000256" key="6">
    <source>
        <dbReference type="ARBA" id="ARBA00022840"/>
    </source>
</evidence>
<keyword evidence="3" id="KW-0808">Transferase</keyword>
<dbReference type="EMBL" id="FOJI01000018">
    <property type="protein sequence ID" value="SEW42099.1"/>
    <property type="molecule type" value="Genomic_DNA"/>
</dbReference>
<evidence type="ECO:0000313" key="10">
    <source>
        <dbReference type="EMBL" id="SEW42099.1"/>
    </source>
</evidence>
<dbReference type="SUPFAM" id="SSF52540">
    <property type="entry name" value="P-loop containing nucleoside triphosphate hydrolases"/>
    <property type="match status" value="1"/>
</dbReference>